<keyword evidence="4" id="KW-1185">Reference proteome</keyword>
<dbReference type="SMART" id="SM00450">
    <property type="entry name" value="RHOD"/>
    <property type="match status" value="1"/>
</dbReference>
<feature type="compositionally biased region" description="Basic and acidic residues" evidence="1">
    <location>
        <begin position="1"/>
        <end position="11"/>
    </location>
</feature>
<gene>
    <name evidence="3" type="ORF">OIDMADRAFT_58055</name>
</gene>
<evidence type="ECO:0000256" key="1">
    <source>
        <dbReference type="SAM" id="MobiDB-lite"/>
    </source>
</evidence>
<dbReference type="OrthoDB" id="566238at2759"/>
<accession>A0A0C3D6A3</accession>
<protein>
    <recommendedName>
        <fullName evidence="2">Rhodanese domain-containing protein</fullName>
    </recommendedName>
</protein>
<sequence>MAPPKNAERIKAATTATTTSPTSTKHEASSITTTIAPKITNNVAPSQDPDPLDLDPLVPPPLSWGIDEILAAARLNLSRLDPYFAFYILSEPRTPPAVLVDIRPFHQRQEEGEILGALIIERNVLEWRFDPRSATRLDIANRYDLRVIIFCSEGYTSSLAARSLQELGLWNATDIVGGYKAWKAAGLGRIPEHAQ</sequence>
<dbReference type="InParanoid" id="A0A0C3D6A3"/>
<feature type="compositionally biased region" description="Low complexity" evidence="1">
    <location>
        <begin position="12"/>
        <end position="23"/>
    </location>
</feature>
<dbReference type="PROSITE" id="PS50206">
    <property type="entry name" value="RHODANESE_3"/>
    <property type="match status" value="1"/>
</dbReference>
<dbReference type="EMBL" id="KN832882">
    <property type="protein sequence ID" value="KIM97442.1"/>
    <property type="molecule type" value="Genomic_DNA"/>
</dbReference>
<reference evidence="3 4" key="1">
    <citation type="submission" date="2014-04" db="EMBL/GenBank/DDBJ databases">
        <authorList>
            <consortium name="DOE Joint Genome Institute"/>
            <person name="Kuo A."/>
            <person name="Martino E."/>
            <person name="Perotto S."/>
            <person name="Kohler A."/>
            <person name="Nagy L.G."/>
            <person name="Floudas D."/>
            <person name="Copeland A."/>
            <person name="Barry K.W."/>
            <person name="Cichocki N."/>
            <person name="Veneault-Fourrey C."/>
            <person name="LaButti K."/>
            <person name="Lindquist E.A."/>
            <person name="Lipzen A."/>
            <person name="Lundell T."/>
            <person name="Morin E."/>
            <person name="Murat C."/>
            <person name="Sun H."/>
            <person name="Tunlid A."/>
            <person name="Henrissat B."/>
            <person name="Grigoriev I.V."/>
            <person name="Hibbett D.S."/>
            <person name="Martin F."/>
            <person name="Nordberg H.P."/>
            <person name="Cantor M.N."/>
            <person name="Hua S.X."/>
        </authorList>
    </citation>
    <scope>NUCLEOTIDE SEQUENCE [LARGE SCALE GENOMIC DNA]</scope>
    <source>
        <strain evidence="3 4">Zn</strain>
    </source>
</reference>
<dbReference type="AlphaFoldDB" id="A0A0C3D6A3"/>
<proteinExistence type="predicted"/>
<organism evidence="3 4">
    <name type="scientific">Oidiodendron maius (strain Zn)</name>
    <dbReference type="NCBI Taxonomy" id="913774"/>
    <lineage>
        <taxon>Eukaryota</taxon>
        <taxon>Fungi</taxon>
        <taxon>Dikarya</taxon>
        <taxon>Ascomycota</taxon>
        <taxon>Pezizomycotina</taxon>
        <taxon>Leotiomycetes</taxon>
        <taxon>Leotiomycetes incertae sedis</taxon>
        <taxon>Myxotrichaceae</taxon>
        <taxon>Oidiodendron</taxon>
    </lineage>
</organism>
<feature type="domain" description="Rhodanese" evidence="2">
    <location>
        <begin position="93"/>
        <end position="191"/>
    </location>
</feature>
<dbReference type="Gene3D" id="3.40.250.10">
    <property type="entry name" value="Rhodanese-like domain"/>
    <property type="match status" value="1"/>
</dbReference>
<dbReference type="InterPro" id="IPR001763">
    <property type="entry name" value="Rhodanese-like_dom"/>
</dbReference>
<dbReference type="Proteomes" id="UP000054321">
    <property type="component" value="Unassembled WGS sequence"/>
</dbReference>
<evidence type="ECO:0000313" key="3">
    <source>
        <dbReference type="EMBL" id="KIM97442.1"/>
    </source>
</evidence>
<dbReference type="HOGENOM" id="CLU_1396725_0_0_1"/>
<dbReference type="STRING" id="913774.A0A0C3D6A3"/>
<feature type="region of interest" description="Disordered" evidence="1">
    <location>
        <begin position="1"/>
        <end position="33"/>
    </location>
</feature>
<name>A0A0C3D6A3_OIDMZ</name>
<evidence type="ECO:0000259" key="2">
    <source>
        <dbReference type="PROSITE" id="PS50206"/>
    </source>
</evidence>
<evidence type="ECO:0000313" key="4">
    <source>
        <dbReference type="Proteomes" id="UP000054321"/>
    </source>
</evidence>
<dbReference type="Pfam" id="PF00581">
    <property type="entry name" value="Rhodanese"/>
    <property type="match status" value="1"/>
</dbReference>
<dbReference type="InterPro" id="IPR036873">
    <property type="entry name" value="Rhodanese-like_dom_sf"/>
</dbReference>
<reference evidence="4" key="2">
    <citation type="submission" date="2015-01" db="EMBL/GenBank/DDBJ databases">
        <title>Evolutionary Origins and Diversification of the Mycorrhizal Mutualists.</title>
        <authorList>
            <consortium name="DOE Joint Genome Institute"/>
            <consortium name="Mycorrhizal Genomics Consortium"/>
            <person name="Kohler A."/>
            <person name="Kuo A."/>
            <person name="Nagy L.G."/>
            <person name="Floudas D."/>
            <person name="Copeland A."/>
            <person name="Barry K.W."/>
            <person name="Cichocki N."/>
            <person name="Veneault-Fourrey C."/>
            <person name="LaButti K."/>
            <person name="Lindquist E.A."/>
            <person name="Lipzen A."/>
            <person name="Lundell T."/>
            <person name="Morin E."/>
            <person name="Murat C."/>
            <person name="Riley R."/>
            <person name="Ohm R."/>
            <person name="Sun H."/>
            <person name="Tunlid A."/>
            <person name="Henrissat B."/>
            <person name="Grigoriev I.V."/>
            <person name="Hibbett D.S."/>
            <person name="Martin F."/>
        </authorList>
    </citation>
    <scope>NUCLEOTIDE SEQUENCE [LARGE SCALE GENOMIC DNA]</scope>
    <source>
        <strain evidence="4">Zn</strain>
    </source>
</reference>
<dbReference type="SUPFAM" id="SSF52821">
    <property type="entry name" value="Rhodanese/Cell cycle control phosphatase"/>
    <property type="match status" value="1"/>
</dbReference>